<keyword evidence="2" id="KW-1185">Reference proteome</keyword>
<reference evidence="1 2" key="1">
    <citation type="journal article" date="2019" name="Nat. Ecol. Evol.">
        <title>Megaphylogeny resolves global patterns of mushroom evolution.</title>
        <authorList>
            <person name="Varga T."/>
            <person name="Krizsan K."/>
            <person name="Foldi C."/>
            <person name="Dima B."/>
            <person name="Sanchez-Garcia M."/>
            <person name="Sanchez-Ramirez S."/>
            <person name="Szollosi G.J."/>
            <person name="Szarkandi J.G."/>
            <person name="Papp V."/>
            <person name="Albert L."/>
            <person name="Andreopoulos W."/>
            <person name="Angelini C."/>
            <person name="Antonin V."/>
            <person name="Barry K.W."/>
            <person name="Bougher N.L."/>
            <person name="Buchanan P."/>
            <person name="Buyck B."/>
            <person name="Bense V."/>
            <person name="Catcheside P."/>
            <person name="Chovatia M."/>
            <person name="Cooper J."/>
            <person name="Damon W."/>
            <person name="Desjardin D."/>
            <person name="Finy P."/>
            <person name="Geml J."/>
            <person name="Haridas S."/>
            <person name="Hughes K."/>
            <person name="Justo A."/>
            <person name="Karasinski D."/>
            <person name="Kautmanova I."/>
            <person name="Kiss B."/>
            <person name="Kocsube S."/>
            <person name="Kotiranta H."/>
            <person name="LaButti K.M."/>
            <person name="Lechner B.E."/>
            <person name="Liimatainen K."/>
            <person name="Lipzen A."/>
            <person name="Lukacs Z."/>
            <person name="Mihaltcheva S."/>
            <person name="Morgado L.N."/>
            <person name="Niskanen T."/>
            <person name="Noordeloos M.E."/>
            <person name="Ohm R.A."/>
            <person name="Ortiz-Santana B."/>
            <person name="Ovrebo C."/>
            <person name="Racz N."/>
            <person name="Riley R."/>
            <person name="Savchenko A."/>
            <person name="Shiryaev A."/>
            <person name="Soop K."/>
            <person name="Spirin V."/>
            <person name="Szebenyi C."/>
            <person name="Tomsovsky M."/>
            <person name="Tulloss R.E."/>
            <person name="Uehling J."/>
            <person name="Grigoriev I.V."/>
            <person name="Vagvolgyi C."/>
            <person name="Papp T."/>
            <person name="Martin F.M."/>
            <person name="Miettinen O."/>
            <person name="Hibbett D.S."/>
            <person name="Nagy L.G."/>
        </authorList>
    </citation>
    <scope>NUCLEOTIDE SEQUENCE [LARGE SCALE GENOMIC DNA]</scope>
    <source>
        <strain evidence="1 2">NL-1719</strain>
    </source>
</reference>
<feature type="non-terminal residue" evidence="1">
    <location>
        <position position="1"/>
    </location>
</feature>
<protein>
    <submittedName>
        <fullName evidence="1">Uncharacterized protein</fullName>
    </submittedName>
</protein>
<gene>
    <name evidence="1" type="ORF">BDN72DRAFT_804736</name>
</gene>
<evidence type="ECO:0000313" key="2">
    <source>
        <dbReference type="Proteomes" id="UP000308600"/>
    </source>
</evidence>
<evidence type="ECO:0000313" key="1">
    <source>
        <dbReference type="EMBL" id="TFK61843.1"/>
    </source>
</evidence>
<organism evidence="1 2">
    <name type="scientific">Pluteus cervinus</name>
    <dbReference type="NCBI Taxonomy" id="181527"/>
    <lineage>
        <taxon>Eukaryota</taxon>
        <taxon>Fungi</taxon>
        <taxon>Dikarya</taxon>
        <taxon>Basidiomycota</taxon>
        <taxon>Agaricomycotina</taxon>
        <taxon>Agaricomycetes</taxon>
        <taxon>Agaricomycetidae</taxon>
        <taxon>Agaricales</taxon>
        <taxon>Pluteineae</taxon>
        <taxon>Pluteaceae</taxon>
        <taxon>Pluteus</taxon>
    </lineage>
</organism>
<sequence>TVQLTTKLIKTIQENDNILQGLFPGSTGNQSIANGGSLRKSEYHWKLAQIVFENHP</sequence>
<proteinExistence type="predicted"/>
<feature type="non-terminal residue" evidence="1">
    <location>
        <position position="56"/>
    </location>
</feature>
<dbReference type="EMBL" id="ML208625">
    <property type="protein sequence ID" value="TFK61843.1"/>
    <property type="molecule type" value="Genomic_DNA"/>
</dbReference>
<dbReference type="Proteomes" id="UP000308600">
    <property type="component" value="Unassembled WGS sequence"/>
</dbReference>
<name>A0ACD3A819_9AGAR</name>
<accession>A0ACD3A819</accession>